<reference evidence="2" key="1">
    <citation type="journal article" date="2021" name="Cell">
        <title>Tracing the genetic footprints of vertebrate landing in non-teleost ray-finned fishes.</title>
        <authorList>
            <person name="Bi X."/>
            <person name="Wang K."/>
            <person name="Yang L."/>
            <person name="Pan H."/>
            <person name="Jiang H."/>
            <person name="Wei Q."/>
            <person name="Fang M."/>
            <person name="Yu H."/>
            <person name="Zhu C."/>
            <person name="Cai Y."/>
            <person name="He Y."/>
            <person name="Gan X."/>
            <person name="Zeng H."/>
            <person name="Yu D."/>
            <person name="Zhu Y."/>
            <person name="Jiang H."/>
            <person name="Qiu Q."/>
            <person name="Yang H."/>
            <person name="Zhang Y.E."/>
            <person name="Wang W."/>
            <person name="Zhu M."/>
            <person name="He S."/>
            <person name="Zhang G."/>
        </authorList>
    </citation>
    <scope>NUCLEOTIDE SEQUENCE</scope>
    <source>
        <strain evidence="2">Bchr_001</strain>
    </source>
</reference>
<accession>A0ABS2YSP2</accession>
<dbReference type="Proteomes" id="UP001166052">
    <property type="component" value="Unassembled WGS sequence"/>
</dbReference>
<keyword evidence="3" id="KW-1185">Reference proteome</keyword>
<dbReference type="SUPFAM" id="SSF52540">
    <property type="entry name" value="P-loop containing nucleoside triphosphate hydrolases"/>
    <property type="match status" value="1"/>
</dbReference>
<dbReference type="PANTHER" id="PTHR14241:SF32">
    <property type="entry name" value="VWFA DOMAIN-CONTAINING PROTEIN-RELATED"/>
    <property type="match status" value="1"/>
</dbReference>
<evidence type="ECO:0000313" key="2">
    <source>
        <dbReference type="EMBL" id="MBN3289790.1"/>
    </source>
</evidence>
<gene>
    <name evidence="2" type="primary">Ifi44l_9</name>
    <name evidence="2" type="ORF">GTO92_0020653</name>
</gene>
<dbReference type="Gene3D" id="3.40.50.300">
    <property type="entry name" value="P-loop containing nucleotide triphosphate hydrolases"/>
    <property type="match status" value="1"/>
</dbReference>
<evidence type="ECO:0000256" key="1">
    <source>
        <dbReference type="SAM" id="MobiDB-lite"/>
    </source>
</evidence>
<dbReference type="InterPro" id="IPR027417">
    <property type="entry name" value="P-loop_NTPase"/>
</dbReference>
<feature type="region of interest" description="Disordered" evidence="1">
    <location>
        <begin position="98"/>
        <end position="124"/>
    </location>
</feature>
<dbReference type="PANTHER" id="PTHR14241">
    <property type="entry name" value="INTERFERON-INDUCED PROTEIN 44"/>
    <property type="match status" value="1"/>
</dbReference>
<evidence type="ECO:0000313" key="3">
    <source>
        <dbReference type="Proteomes" id="UP001166052"/>
    </source>
</evidence>
<comment type="caution">
    <text evidence="2">The sequence shown here is derived from an EMBL/GenBank/DDBJ whole genome shotgun (WGS) entry which is preliminary data.</text>
</comment>
<proteinExistence type="predicted"/>
<feature type="non-terminal residue" evidence="2">
    <location>
        <position position="1"/>
    </location>
</feature>
<sequence>MTAVLPSVTTTSRFDQEVIFLDDDGNLSLDVLCETLIYQPTSEQQESENDIEVIEDKEDQKDESAFEQVVSSPAGDNTDCRIFHNMIEIVGEPVTEVQVSEHTPTNSNSAASPESPSAVPDVINPEARIRDELLKNIRTYKTVTESVEKPRILLIGQIGAGKSSFFNSVNSVFRGHVMLQATAGYGATSLSQQVIHDGKGGNLLPYILCDTMGLEGSGIDEGILVEDIFSVIKGHVHDSYEFNIRAPITRNDRRYRVEPSLADKVHCVVYVVEANKISLLGQNLLKKVKSIRAEVNKMGILQLVLVTKINEACPEVKKDVTKVYRSRYLYEKVTQLGQILGIPVSSISLVKSYSTETELNLHMDILILTALQQMLRAADAYFDDINHKALAQSSSL</sequence>
<dbReference type="EMBL" id="JAAWVN010004859">
    <property type="protein sequence ID" value="MBN3289790.1"/>
    <property type="molecule type" value="Genomic_DNA"/>
</dbReference>
<protein>
    <submittedName>
        <fullName evidence="2">IF44L protein</fullName>
    </submittedName>
</protein>
<organism evidence="2 3">
    <name type="scientific">Polypterus senegalus</name>
    <name type="common">Senegal bichir</name>
    <dbReference type="NCBI Taxonomy" id="55291"/>
    <lineage>
        <taxon>Eukaryota</taxon>
        <taxon>Metazoa</taxon>
        <taxon>Chordata</taxon>
        <taxon>Craniata</taxon>
        <taxon>Vertebrata</taxon>
        <taxon>Euteleostomi</taxon>
        <taxon>Actinopterygii</taxon>
        <taxon>Polypteriformes</taxon>
        <taxon>Polypteridae</taxon>
        <taxon>Polypterus</taxon>
    </lineage>
</organism>
<name>A0ABS2YSP2_POLSE</name>
<feature type="compositionally biased region" description="Low complexity" evidence="1">
    <location>
        <begin position="106"/>
        <end position="118"/>
    </location>
</feature>
<feature type="non-terminal residue" evidence="2">
    <location>
        <position position="396"/>
    </location>
</feature>